<dbReference type="PANTHER" id="PTHR22895:SF0">
    <property type="entry name" value="ARMADILLO REPEAT-CONTAINING PROTEIN 6"/>
    <property type="match status" value="1"/>
</dbReference>
<organism evidence="4 5">
    <name type="scientific">Seminavis robusta</name>
    <dbReference type="NCBI Taxonomy" id="568900"/>
    <lineage>
        <taxon>Eukaryota</taxon>
        <taxon>Sar</taxon>
        <taxon>Stramenopiles</taxon>
        <taxon>Ochrophyta</taxon>
        <taxon>Bacillariophyta</taxon>
        <taxon>Bacillariophyceae</taxon>
        <taxon>Bacillariophycidae</taxon>
        <taxon>Naviculales</taxon>
        <taxon>Naviculaceae</taxon>
        <taxon>Seminavis</taxon>
    </lineage>
</organism>
<dbReference type="PANTHER" id="PTHR22895">
    <property type="entry name" value="ARMADILLO REPEAT-CONTAINING PROTEIN 6"/>
    <property type="match status" value="1"/>
</dbReference>
<feature type="region of interest" description="Disordered" evidence="3">
    <location>
        <begin position="191"/>
        <end position="256"/>
    </location>
</feature>
<feature type="region of interest" description="Disordered" evidence="3">
    <location>
        <begin position="577"/>
        <end position="599"/>
    </location>
</feature>
<evidence type="ECO:0000256" key="3">
    <source>
        <dbReference type="SAM" id="MobiDB-lite"/>
    </source>
</evidence>
<reference evidence="4" key="1">
    <citation type="submission" date="2020-06" db="EMBL/GenBank/DDBJ databases">
        <authorList>
            <consortium name="Plant Systems Biology data submission"/>
        </authorList>
    </citation>
    <scope>NUCLEOTIDE SEQUENCE</scope>
    <source>
        <strain evidence="4">D6</strain>
    </source>
</reference>
<gene>
    <name evidence="4" type="ORF">SEMRO_6_G005370.1</name>
</gene>
<dbReference type="Proteomes" id="UP001153069">
    <property type="component" value="Unassembled WGS sequence"/>
</dbReference>
<protein>
    <submittedName>
        <fullName evidence="4">Uncharacterized protein</fullName>
    </submittedName>
</protein>
<dbReference type="InterPro" id="IPR000225">
    <property type="entry name" value="Armadillo"/>
</dbReference>
<feature type="region of interest" description="Disordered" evidence="3">
    <location>
        <begin position="102"/>
        <end position="131"/>
    </location>
</feature>
<evidence type="ECO:0000313" key="5">
    <source>
        <dbReference type="Proteomes" id="UP001153069"/>
    </source>
</evidence>
<feature type="compositionally biased region" description="Low complexity" evidence="3">
    <location>
        <begin position="204"/>
        <end position="236"/>
    </location>
</feature>
<dbReference type="AlphaFoldDB" id="A0A9N8D7F1"/>
<dbReference type="InterPro" id="IPR016024">
    <property type="entry name" value="ARM-type_fold"/>
</dbReference>
<dbReference type="Gene3D" id="1.25.10.10">
    <property type="entry name" value="Leucine-rich Repeat Variant"/>
    <property type="match status" value="1"/>
</dbReference>
<evidence type="ECO:0000256" key="1">
    <source>
        <dbReference type="ARBA" id="ARBA00022737"/>
    </source>
</evidence>
<dbReference type="InterPro" id="IPR011989">
    <property type="entry name" value="ARM-like"/>
</dbReference>
<name>A0A9N8D7F1_9STRA</name>
<keyword evidence="1" id="KW-0677">Repeat</keyword>
<sequence>MSNDPHSDQAPWVTKIHIVPRVSEEDAKNVWWSKKRFKKNKQIVADERRREEESARAAIAAPPAAAETAATWTATATGVANEAVVPQMAVVSAQGAAGATAAATRVIDPPTTNKTPPSTEAPSSNEQDEVDAVRNGSSLANTSRNEESARAAMAAPPATAEMAATRTATATATGVAKAAVVAQMAVVHQSDAQEAMGPPPSQPPAASVPKLKTAQAAPKQNSAAAATTTKLAATAAQPDVSQPSAPPPSKLKKAPAGLALSGEAVEMIRDTIQNGSRSAETSRKERIPALMSTRRYNLRKHVLAAKQSRLTLQAQANAAGRKRAHGSTPSISSKRPRTNKSRKTLVQEKAQVNIVGKHKPILGEIPRIVREDLGSNNPVVTLGGLSHLVAVTTRKTNLHREAAMAMGAPNMIVGAMYRFQDNEAIQVASMSCLINLTSKDDGINSAAINIAQVGGVEATVNAMLTFCDSLKIIRRGVGVLLNIVVGSKQKPTIVTITGRFVDILAGIELVVEAMATFPQDDIVCYAGCKLLCNISKSQRFHPDLKNKGAIRAVETAAQNHPHHGDIQEWKDELVKKLRSPKKPAAKKRAAKKQQQRKYG</sequence>
<dbReference type="SUPFAM" id="SSF48371">
    <property type="entry name" value="ARM repeat"/>
    <property type="match status" value="1"/>
</dbReference>
<accession>A0A9N8D7F1</accession>
<comment type="caution">
    <text evidence="4">The sequence shown here is derived from an EMBL/GenBank/DDBJ whole genome shotgun (WGS) entry which is preliminary data.</text>
</comment>
<proteinExistence type="predicted"/>
<feature type="region of interest" description="Disordered" evidence="3">
    <location>
        <begin position="315"/>
        <end position="343"/>
    </location>
</feature>
<feature type="compositionally biased region" description="Polar residues" evidence="3">
    <location>
        <begin position="110"/>
        <end position="125"/>
    </location>
</feature>
<feature type="region of interest" description="Disordered" evidence="3">
    <location>
        <begin position="139"/>
        <end position="158"/>
    </location>
</feature>
<evidence type="ECO:0000256" key="2">
    <source>
        <dbReference type="PROSITE-ProRule" id="PRU00259"/>
    </source>
</evidence>
<dbReference type="PROSITE" id="PS50176">
    <property type="entry name" value="ARM_REPEAT"/>
    <property type="match status" value="1"/>
</dbReference>
<feature type="compositionally biased region" description="Basic residues" evidence="3">
    <location>
        <begin position="334"/>
        <end position="343"/>
    </location>
</feature>
<feature type="repeat" description="ARM" evidence="2">
    <location>
        <begin position="454"/>
        <end position="498"/>
    </location>
</feature>
<evidence type="ECO:0000313" key="4">
    <source>
        <dbReference type="EMBL" id="CAB9496566.1"/>
    </source>
</evidence>
<dbReference type="EMBL" id="CAICTM010000006">
    <property type="protein sequence ID" value="CAB9496566.1"/>
    <property type="molecule type" value="Genomic_DNA"/>
</dbReference>
<keyword evidence="5" id="KW-1185">Reference proteome</keyword>